<evidence type="ECO:0000313" key="9">
    <source>
        <dbReference type="Proteomes" id="UP000322035"/>
    </source>
</evidence>
<geneLocation type="plasmid" evidence="8 9">
    <name>p3226</name>
</geneLocation>
<reference evidence="8 9" key="1">
    <citation type="submission" date="2019-08" db="EMBL/GenBank/DDBJ databases">
        <title>Complete genomes of the Campylobacter fetus subsp. venerealis, Campylobacter lari subsp. concheus, Campylobacter sputorum bv. sputorum and Campylobacter volucris type strains.</title>
        <authorList>
            <person name="Miller W.G."/>
            <person name="Yee E."/>
        </authorList>
    </citation>
    <scope>NUCLEOTIDE SEQUENCE [LARGE SCALE GENOMIC DNA]</scope>
    <source>
        <strain evidence="8 9">NCTC 10354</strain>
        <plasmid evidence="8 9">p3226</plasmid>
    </source>
</reference>
<comment type="similarity">
    <text evidence="2">Belongs to the VirD4/TraG family.</text>
</comment>
<keyword evidence="3" id="KW-1003">Cell membrane</keyword>
<sequence>MKKDTNQTLVYILAISGIVISFIVLSSFATQYLARSFNYSKDLGEPLFYGLYNPFNWIFWSLNYQPYYPDFFTKFLMIMQIVVAAPFLVFIIIKLAFLRKAKAIKDLHGSAHWATIEEVKESGVFNKEKGVYIGGFQHEKMLYYLRHDGPEHVMVFAPTRSGKGVSLLLPTLLSWEESALIFDIKAELWSLTAGWRQKYAKNKVLKLDPTCLDDSAVKFNILEEIRIGTLHEIKDAQNIAINLIFKGETPPTNPAQGSTAYFKSEGGNFLVSIILYALHLKKYQSESTPNLTDIYKFINDPNRSIDELLEEMVECDISTMDKNTQEIIQSISRSMKNKAAQELSGVIGTASDTLNLYIDPILAKNTAKSDFKIKDLMNHDSPISLYLIIPPGQKNRLRPFFNLLVNQIFRTLTDDSLKFENGENIKSYKHKMLVLADELTIFGKLGVLEENLAYMAGYGMKFYGSIQDIQQLYSIYGEKETIISNCHVRIAFAPNKVETAKLLSEMSGITTIIKKSLTSSGKRTAIMLGNVSETLQEVQRPLITADECMRLPSAKKDKDDKIIAPGDMLIFIAGQSPIYGKQILYFKDDVFSARSKVPLKPNISDKLNQRKKT</sequence>
<feature type="transmembrane region" description="Helical" evidence="7">
    <location>
        <begin position="75"/>
        <end position="97"/>
    </location>
</feature>
<dbReference type="PANTHER" id="PTHR37937:SF1">
    <property type="entry name" value="CONJUGATIVE TRANSFER: DNA TRANSPORT"/>
    <property type="match status" value="1"/>
</dbReference>
<feature type="transmembrane region" description="Helical" evidence="7">
    <location>
        <begin position="46"/>
        <end position="63"/>
    </location>
</feature>
<dbReference type="GO" id="GO:0005886">
    <property type="term" value="C:plasma membrane"/>
    <property type="evidence" value="ECO:0007669"/>
    <property type="project" value="UniProtKB-SubCell"/>
</dbReference>
<dbReference type="NCBIfam" id="NF010453">
    <property type="entry name" value="PRK13880.1"/>
    <property type="match status" value="1"/>
</dbReference>
<dbReference type="InterPro" id="IPR051539">
    <property type="entry name" value="T4SS-coupling_protein"/>
</dbReference>
<organism evidence="8 9">
    <name type="scientific">Campylobacter fetus subsp. venerealis NCTC 10354</name>
    <dbReference type="NCBI Taxonomy" id="983328"/>
    <lineage>
        <taxon>Bacteria</taxon>
        <taxon>Pseudomonadati</taxon>
        <taxon>Campylobacterota</taxon>
        <taxon>Epsilonproteobacteria</taxon>
        <taxon>Campylobacterales</taxon>
        <taxon>Campylobacteraceae</taxon>
        <taxon>Campylobacter</taxon>
        <taxon>Campylobacter fetus subsp. venerealis bv. venerealis</taxon>
    </lineage>
</organism>
<keyword evidence="8" id="KW-0614">Plasmid</keyword>
<dbReference type="SUPFAM" id="SSF52540">
    <property type="entry name" value="P-loop containing nucleoside triphosphate hydrolases"/>
    <property type="match status" value="1"/>
</dbReference>
<dbReference type="InterPro" id="IPR003688">
    <property type="entry name" value="TraG/VirD4"/>
</dbReference>
<evidence type="ECO:0000256" key="7">
    <source>
        <dbReference type="SAM" id="Phobius"/>
    </source>
</evidence>
<comment type="subcellular location">
    <subcellularLocation>
        <location evidence="1">Cell membrane</location>
        <topology evidence="1">Multi-pass membrane protein</topology>
    </subcellularLocation>
</comment>
<dbReference type="Gene3D" id="3.40.50.300">
    <property type="entry name" value="P-loop containing nucleotide triphosphate hydrolases"/>
    <property type="match status" value="1"/>
</dbReference>
<accession>A0AAE6J0D6</accession>
<feature type="transmembrane region" description="Helical" evidence="7">
    <location>
        <begin position="12"/>
        <end position="34"/>
    </location>
</feature>
<dbReference type="EMBL" id="CP043436">
    <property type="protein sequence ID" value="QEL45815.1"/>
    <property type="molecule type" value="Genomic_DNA"/>
</dbReference>
<dbReference type="AlphaFoldDB" id="A0AAE6J0D6"/>
<dbReference type="PANTHER" id="PTHR37937">
    <property type="entry name" value="CONJUGATIVE TRANSFER: DNA TRANSPORT"/>
    <property type="match status" value="1"/>
</dbReference>
<keyword evidence="5 7" id="KW-1133">Transmembrane helix</keyword>
<proteinExistence type="inferred from homology"/>
<evidence type="ECO:0000256" key="1">
    <source>
        <dbReference type="ARBA" id="ARBA00004651"/>
    </source>
</evidence>
<name>A0AAE6J0D6_CAMFE</name>
<protein>
    <submittedName>
        <fullName evidence="8">P-type type IV conjugative transfer system coupling protein TraG/VirD4</fullName>
    </submittedName>
</protein>
<dbReference type="CDD" id="cd01127">
    <property type="entry name" value="TrwB_TraG_TraD_VirD4"/>
    <property type="match status" value="2"/>
</dbReference>
<keyword evidence="4 7" id="KW-0812">Transmembrane</keyword>
<evidence type="ECO:0000313" key="8">
    <source>
        <dbReference type="EMBL" id="QEL45815.1"/>
    </source>
</evidence>
<dbReference type="InterPro" id="IPR027417">
    <property type="entry name" value="P-loop_NTPase"/>
</dbReference>
<evidence type="ECO:0000256" key="5">
    <source>
        <dbReference type="ARBA" id="ARBA00022989"/>
    </source>
</evidence>
<evidence type="ECO:0000256" key="2">
    <source>
        <dbReference type="ARBA" id="ARBA00008806"/>
    </source>
</evidence>
<dbReference type="Proteomes" id="UP000322035">
    <property type="component" value="Plasmid p3226"/>
</dbReference>
<dbReference type="RefSeq" id="WP_002850983.1">
    <property type="nucleotide sequence ID" value="NZ_CP043436.1"/>
</dbReference>
<evidence type="ECO:0000256" key="4">
    <source>
        <dbReference type="ARBA" id="ARBA00022692"/>
    </source>
</evidence>
<keyword evidence="6 7" id="KW-0472">Membrane</keyword>
<dbReference type="Pfam" id="PF02534">
    <property type="entry name" value="T4SS-DNA_transf"/>
    <property type="match status" value="1"/>
</dbReference>
<evidence type="ECO:0000256" key="3">
    <source>
        <dbReference type="ARBA" id="ARBA00022475"/>
    </source>
</evidence>
<evidence type="ECO:0000256" key="6">
    <source>
        <dbReference type="ARBA" id="ARBA00023136"/>
    </source>
</evidence>
<gene>
    <name evidence="8" type="ORF">CFVT_a0012</name>
</gene>